<keyword evidence="4" id="KW-1185">Reference proteome</keyword>
<dbReference type="OrthoDB" id="5298787at2"/>
<proteinExistence type="predicted"/>
<dbReference type="RefSeq" id="WP_127785291.1">
    <property type="nucleotide sequence ID" value="NZ_SACL01000001.1"/>
</dbReference>
<comment type="caution">
    <text evidence="3">The sequence shown here is derived from an EMBL/GenBank/DDBJ whole genome shotgun (WGS) entry which is preliminary data.</text>
</comment>
<dbReference type="InterPro" id="IPR018773">
    <property type="entry name" value="MeTrfase_reg_dom_prd"/>
</dbReference>
<reference evidence="3 4" key="1">
    <citation type="submission" date="2019-01" db="EMBL/GenBank/DDBJ databases">
        <authorList>
            <person name="Chen W.-M."/>
        </authorList>
    </citation>
    <scope>NUCLEOTIDE SEQUENCE [LARGE SCALE GENOMIC DNA]</scope>
    <source>
        <strain evidence="3 4">CCP-6</strain>
    </source>
</reference>
<dbReference type="Pfam" id="PF10119">
    <property type="entry name" value="MethyTransf_Reg"/>
    <property type="match status" value="1"/>
</dbReference>
<gene>
    <name evidence="3" type="ORF">EOD42_01535</name>
</gene>
<dbReference type="Gene3D" id="3.40.50.150">
    <property type="entry name" value="Vaccinia Virus protein VP39"/>
    <property type="match status" value="1"/>
</dbReference>
<dbReference type="Proteomes" id="UP000282957">
    <property type="component" value="Unassembled WGS sequence"/>
</dbReference>
<dbReference type="Pfam" id="PF08242">
    <property type="entry name" value="Methyltransf_12"/>
    <property type="match status" value="1"/>
</dbReference>
<dbReference type="AlphaFoldDB" id="A0A437MME8"/>
<evidence type="ECO:0000259" key="2">
    <source>
        <dbReference type="Pfam" id="PF10119"/>
    </source>
</evidence>
<dbReference type="CDD" id="cd02440">
    <property type="entry name" value="AdoMet_MTases"/>
    <property type="match status" value="1"/>
</dbReference>
<dbReference type="GO" id="GO:0032259">
    <property type="term" value="P:methylation"/>
    <property type="evidence" value="ECO:0007669"/>
    <property type="project" value="UniProtKB-KW"/>
</dbReference>
<name>A0A437MME8_9PROT</name>
<organism evidence="3 4">
    <name type="scientific">Rhodovarius crocodyli</name>
    <dbReference type="NCBI Taxonomy" id="1979269"/>
    <lineage>
        <taxon>Bacteria</taxon>
        <taxon>Pseudomonadati</taxon>
        <taxon>Pseudomonadota</taxon>
        <taxon>Alphaproteobacteria</taxon>
        <taxon>Acetobacterales</taxon>
        <taxon>Roseomonadaceae</taxon>
        <taxon>Rhodovarius</taxon>
    </lineage>
</organism>
<sequence length="496" mass="53685">MTAWSQGYIAESPYTFSYQAGLAPTQLQAVCALMGVKWQIRPDLVMVDIGCGRGLTVNTLAAANPGWTVVGLDYNPSHIAEAASIAERCRIPNAVFVEADLSTMTDEEIDRLPPIDVATLHGVWTWVGDPVREGIMRLLSRRLKPGGLVYAGYNALPGFGSDAALQRLFRHAAALHQGGTNAKVEAATDLARRLLETTPAYLPRTPLLDAMVKDDDRLNPSYLAHELLTEHWRPVFFEDIAKAFGAAKLDFVGSVTLSENIPDTLFTPAQRAIYETTPPGAMRELLKDLCVPRPFRRDVFVRGMVRTDADAALDDIVLAATMEPGQEPPKVKVNVGEAEMGEAMWTPMAAALRQGPCRLGDLRGLAPGKPPNPGELIMMLTGAGHAQPVQRPSGPTEQTAALNRLLAKEYVAEGRGGSQLCMASPVAGSGIACTWLELAVAVQPESEGREMPDTVALARRILGPLNEEAAEEASGVIQRMLIERRPVWRRFGIIGD</sequence>
<accession>A0A437MME8</accession>
<feature type="domain" description="Methyltransferase regulatory" evidence="2">
    <location>
        <begin position="219"/>
        <end position="302"/>
    </location>
</feature>
<dbReference type="InterPro" id="IPR029063">
    <property type="entry name" value="SAM-dependent_MTases_sf"/>
</dbReference>
<dbReference type="GO" id="GO:0008168">
    <property type="term" value="F:methyltransferase activity"/>
    <property type="evidence" value="ECO:0007669"/>
    <property type="project" value="UniProtKB-KW"/>
</dbReference>
<evidence type="ECO:0000313" key="4">
    <source>
        <dbReference type="Proteomes" id="UP000282957"/>
    </source>
</evidence>
<feature type="domain" description="Methyltransferase type 12" evidence="1">
    <location>
        <begin position="47"/>
        <end position="148"/>
    </location>
</feature>
<keyword evidence="3" id="KW-0808">Transferase</keyword>
<dbReference type="InterPro" id="IPR013217">
    <property type="entry name" value="Methyltransf_12"/>
</dbReference>
<keyword evidence="3" id="KW-0489">Methyltransferase</keyword>
<protein>
    <submittedName>
        <fullName evidence="3">Methyltransferase domain-containing protein</fullName>
    </submittedName>
</protein>
<dbReference type="SUPFAM" id="SSF53335">
    <property type="entry name" value="S-adenosyl-L-methionine-dependent methyltransferases"/>
    <property type="match status" value="1"/>
</dbReference>
<evidence type="ECO:0000259" key="1">
    <source>
        <dbReference type="Pfam" id="PF08242"/>
    </source>
</evidence>
<dbReference type="EMBL" id="SACL01000001">
    <property type="protein sequence ID" value="RVT98820.1"/>
    <property type="molecule type" value="Genomic_DNA"/>
</dbReference>
<evidence type="ECO:0000313" key="3">
    <source>
        <dbReference type="EMBL" id="RVT98820.1"/>
    </source>
</evidence>